<evidence type="ECO:0000256" key="8">
    <source>
        <dbReference type="ARBA" id="ARBA00038899"/>
    </source>
</evidence>
<evidence type="ECO:0000256" key="5">
    <source>
        <dbReference type="ARBA" id="ARBA00023080"/>
    </source>
</evidence>
<dbReference type="Gene3D" id="3.90.79.10">
    <property type="entry name" value="Nucleoside Triphosphate Pyrophosphohydrolase"/>
    <property type="match status" value="2"/>
</dbReference>
<evidence type="ECO:0000259" key="17">
    <source>
        <dbReference type="PROSITE" id="PS51462"/>
    </source>
</evidence>
<dbReference type="Pfam" id="PF22327">
    <property type="entry name" value="Nudt16-like"/>
    <property type="match status" value="2"/>
</dbReference>
<evidence type="ECO:0000256" key="2">
    <source>
        <dbReference type="ARBA" id="ARBA00004604"/>
    </source>
</evidence>
<dbReference type="EMBL" id="JAHRIO010090133">
    <property type="protein sequence ID" value="MEQ2187380.1"/>
    <property type="molecule type" value="Genomic_DNA"/>
</dbReference>
<sequence>MASGQLSRDEALECSGSRHACHVMLYSDTASQLFGRTPIRHIVLMQMRFDGLLGFPATTHLGTLRRETSDEEGGFPLKYGSLVDPLEETLEEGLTRELLEELGVAVPVSVEDYVESRFAPSHPPTSSSSSSPLILHFYVKKIEEEQIREIEKAAASTAADHGLEVLGMVRVPLYSTKSHAGFSCFLSHSFIGNARSQLVDSLLRLHLVSPGELRRALRSSQRMNAQAAQELRVALELTEEPRKQL</sequence>
<comment type="subcellular location">
    <subcellularLocation>
        <location evidence="2">Nucleus</location>
        <location evidence="2">Nucleolus</location>
    </subcellularLocation>
    <subcellularLocation>
        <location evidence="3">Nucleus</location>
        <location evidence="3">Nucleoplasm</location>
    </subcellularLocation>
</comment>
<comment type="catalytic activity">
    <reaction evidence="15">
        <text>IDP + H2O = IMP + phosphate + H(+)</text>
        <dbReference type="Rhea" id="RHEA:35207"/>
        <dbReference type="ChEBI" id="CHEBI:15377"/>
        <dbReference type="ChEBI" id="CHEBI:15378"/>
        <dbReference type="ChEBI" id="CHEBI:43474"/>
        <dbReference type="ChEBI" id="CHEBI:58053"/>
        <dbReference type="ChEBI" id="CHEBI:58280"/>
        <dbReference type="EC" id="3.6.1.64"/>
    </reaction>
    <physiologicalReaction direction="left-to-right" evidence="15">
        <dbReference type="Rhea" id="RHEA:35208"/>
    </physiologicalReaction>
</comment>
<keyword evidence="19" id="KW-1185">Reference proteome</keyword>
<proteinExistence type="inferred from homology"/>
<comment type="cofactor">
    <cofactor evidence="1">
        <name>Co(2+)</name>
        <dbReference type="ChEBI" id="CHEBI:48828"/>
    </cofactor>
</comment>
<name>A0ABV0PV58_9TELE</name>
<comment type="caution">
    <text evidence="18">The sequence shown here is derived from an EMBL/GenBank/DDBJ whole genome shotgun (WGS) entry which is preliminary data.</text>
</comment>
<evidence type="ECO:0000256" key="6">
    <source>
        <dbReference type="ARBA" id="ARBA00023242"/>
    </source>
</evidence>
<evidence type="ECO:0000256" key="7">
    <source>
        <dbReference type="ARBA" id="ARBA00038173"/>
    </source>
</evidence>
<evidence type="ECO:0000256" key="14">
    <source>
        <dbReference type="ARBA" id="ARBA00047661"/>
    </source>
</evidence>
<accession>A0ABV0PV58</accession>
<evidence type="ECO:0000256" key="10">
    <source>
        <dbReference type="ARBA" id="ARBA00041450"/>
    </source>
</evidence>
<dbReference type="InterPro" id="IPR054754">
    <property type="entry name" value="NudT16"/>
</dbReference>
<reference evidence="18 19" key="1">
    <citation type="submission" date="2021-06" db="EMBL/GenBank/DDBJ databases">
        <authorList>
            <person name="Palmer J.M."/>
        </authorList>
    </citation>
    <scope>NUCLEOTIDE SEQUENCE [LARGE SCALE GENOMIC DNA]</scope>
    <source>
        <strain evidence="18 19">GA_2019</strain>
        <tissue evidence="18">Muscle</tissue>
    </source>
</reference>
<dbReference type="InterPro" id="IPR015797">
    <property type="entry name" value="NUDIX_hydrolase-like_dom_sf"/>
</dbReference>
<comment type="catalytic activity">
    <reaction evidence="16">
        <text>dIDP + H2O = dIMP + phosphate + H(+)</text>
        <dbReference type="Rhea" id="RHEA:35211"/>
        <dbReference type="ChEBI" id="CHEBI:15377"/>
        <dbReference type="ChEBI" id="CHEBI:15378"/>
        <dbReference type="ChEBI" id="CHEBI:43474"/>
        <dbReference type="ChEBI" id="CHEBI:61194"/>
        <dbReference type="ChEBI" id="CHEBI:62286"/>
        <dbReference type="EC" id="3.6.1.64"/>
    </reaction>
    <physiologicalReaction direction="left-to-right" evidence="16">
        <dbReference type="Rhea" id="RHEA:35212"/>
    </physiologicalReaction>
</comment>
<evidence type="ECO:0000256" key="12">
    <source>
        <dbReference type="ARBA" id="ARBA00042015"/>
    </source>
</evidence>
<evidence type="ECO:0000256" key="16">
    <source>
        <dbReference type="ARBA" id="ARBA00048945"/>
    </source>
</evidence>
<dbReference type="InterPro" id="IPR000086">
    <property type="entry name" value="NUDIX_hydrolase_dom"/>
</dbReference>
<dbReference type="PROSITE" id="PS51462">
    <property type="entry name" value="NUDIX"/>
    <property type="match status" value="1"/>
</dbReference>
<evidence type="ECO:0000256" key="3">
    <source>
        <dbReference type="ARBA" id="ARBA00004642"/>
    </source>
</evidence>
<evidence type="ECO:0000256" key="9">
    <source>
        <dbReference type="ARBA" id="ARBA00039871"/>
    </source>
</evidence>
<dbReference type="PANTHER" id="PTHR31699">
    <property type="entry name" value="NUDIX T16 FAMILY MEMBER"/>
    <property type="match status" value="1"/>
</dbReference>
<keyword evidence="4" id="KW-0694">RNA-binding</keyword>
<feature type="domain" description="Nudix hydrolase" evidence="17">
    <location>
        <begin position="16"/>
        <end position="200"/>
    </location>
</feature>
<keyword evidence="6" id="KW-0539">Nucleus</keyword>
<evidence type="ECO:0000313" key="19">
    <source>
        <dbReference type="Proteomes" id="UP001476798"/>
    </source>
</evidence>
<evidence type="ECO:0000313" key="18">
    <source>
        <dbReference type="EMBL" id="MEQ2187380.1"/>
    </source>
</evidence>
<evidence type="ECO:0000256" key="13">
    <source>
        <dbReference type="ARBA" id="ARBA00043162"/>
    </source>
</evidence>
<comment type="catalytic activity">
    <reaction evidence="14">
        <text>a 5'-end (N(7)-methyl 5'-triphosphoguanosine)-ribonucleoside in mRNA + H2O = N(7)-methyl-GDP + a 5'-end phospho-ribonucleoside in mRNA + 2 H(+)</text>
        <dbReference type="Rhea" id="RHEA:67484"/>
        <dbReference type="Rhea" id="RHEA-COMP:15692"/>
        <dbReference type="Rhea" id="RHEA-COMP:17167"/>
        <dbReference type="ChEBI" id="CHEBI:15377"/>
        <dbReference type="ChEBI" id="CHEBI:15378"/>
        <dbReference type="ChEBI" id="CHEBI:63714"/>
        <dbReference type="ChEBI" id="CHEBI:138282"/>
        <dbReference type="ChEBI" id="CHEBI:156461"/>
        <dbReference type="EC" id="3.6.1.62"/>
    </reaction>
    <physiologicalReaction direction="left-to-right" evidence="14">
        <dbReference type="Rhea" id="RHEA:67485"/>
    </physiologicalReaction>
</comment>
<dbReference type="Proteomes" id="UP001476798">
    <property type="component" value="Unassembled WGS sequence"/>
</dbReference>
<keyword evidence="5" id="KW-0546">Nucleotide metabolism</keyword>
<dbReference type="SUPFAM" id="SSF55811">
    <property type="entry name" value="Nudix"/>
    <property type="match status" value="1"/>
</dbReference>
<gene>
    <name evidence="18" type="ORF">GOODEAATRI_004171</name>
</gene>
<dbReference type="EC" id="3.6.1.64" evidence="8"/>
<organism evidence="18 19">
    <name type="scientific">Goodea atripinnis</name>
    <dbReference type="NCBI Taxonomy" id="208336"/>
    <lineage>
        <taxon>Eukaryota</taxon>
        <taxon>Metazoa</taxon>
        <taxon>Chordata</taxon>
        <taxon>Craniata</taxon>
        <taxon>Vertebrata</taxon>
        <taxon>Euteleostomi</taxon>
        <taxon>Actinopterygii</taxon>
        <taxon>Neopterygii</taxon>
        <taxon>Teleostei</taxon>
        <taxon>Neoteleostei</taxon>
        <taxon>Acanthomorphata</taxon>
        <taxon>Ovalentaria</taxon>
        <taxon>Atherinomorphae</taxon>
        <taxon>Cyprinodontiformes</taxon>
        <taxon>Goodeidae</taxon>
        <taxon>Goodea</taxon>
    </lineage>
</organism>
<protein>
    <recommendedName>
        <fullName evidence="9">U8 snoRNA-decapping enzyme</fullName>
        <ecNumber evidence="8">3.6.1.64</ecNumber>
    </recommendedName>
    <alternativeName>
        <fullName evidence="12">IDP phosphatase</fullName>
    </alternativeName>
    <alternativeName>
        <fullName evidence="10">Inosine diphosphate phosphatase</fullName>
    </alternativeName>
    <alternativeName>
        <fullName evidence="11">Nucleoside diphosphate-linked moiety X motif 16</fullName>
    </alternativeName>
    <alternativeName>
        <fullName evidence="13">m7GpppN-mRNA hydrolase</fullName>
    </alternativeName>
</protein>
<evidence type="ECO:0000256" key="11">
    <source>
        <dbReference type="ARBA" id="ARBA00041656"/>
    </source>
</evidence>
<evidence type="ECO:0000256" key="4">
    <source>
        <dbReference type="ARBA" id="ARBA00022884"/>
    </source>
</evidence>
<dbReference type="PANTHER" id="PTHR31699:SF1">
    <property type="entry name" value="U8 SNORNA-DECAPPING ENZYME"/>
    <property type="match status" value="1"/>
</dbReference>
<comment type="similarity">
    <text evidence="7">Belongs to the Nudix hydrolase family. NUDT16 subfamily.</text>
</comment>
<evidence type="ECO:0000256" key="15">
    <source>
        <dbReference type="ARBA" id="ARBA00047875"/>
    </source>
</evidence>
<evidence type="ECO:0000256" key="1">
    <source>
        <dbReference type="ARBA" id="ARBA00001941"/>
    </source>
</evidence>